<dbReference type="PANTHER" id="PTHR30502">
    <property type="entry name" value="2-KETO-3-DEOXY-L-RHAMNONATE ALDOLASE"/>
    <property type="match status" value="1"/>
</dbReference>
<dbReference type="GO" id="GO:0005737">
    <property type="term" value="C:cytoplasm"/>
    <property type="evidence" value="ECO:0007669"/>
    <property type="project" value="UniProtKB-ARBA"/>
</dbReference>
<protein>
    <submittedName>
        <fullName evidence="5">4-hydroxy-2-oxo-heptane-1,7-dioate aldolase</fullName>
        <ecNumber evidence="5">4.1.2.52</ecNumber>
    </submittedName>
</protein>
<dbReference type="AlphaFoldDB" id="A0A0H2M4G8"/>
<dbReference type="GO" id="GO:0046872">
    <property type="term" value="F:metal ion binding"/>
    <property type="evidence" value="ECO:0007669"/>
    <property type="project" value="UniProtKB-KW"/>
</dbReference>
<dbReference type="SUPFAM" id="SSF51621">
    <property type="entry name" value="Phosphoenolpyruvate/pyruvate domain"/>
    <property type="match status" value="1"/>
</dbReference>
<dbReference type="Proteomes" id="UP000035170">
    <property type="component" value="Unassembled WGS sequence"/>
</dbReference>
<gene>
    <name evidence="5" type="primary">hpcH1</name>
    <name evidence="5" type="ORF">VPARA_14140</name>
</gene>
<evidence type="ECO:0000313" key="5">
    <source>
        <dbReference type="EMBL" id="KLN57334.1"/>
    </source>
</evidence>
<proteinExistence type="inferred from homology"/>
<dbReference type="InterPro" id="IPR050251">
    <property type="entry name" value="HpcH-HpaI_aldolase"/>
</dbReference>
<dbReference type="InterPro" id="IPR005000">
    <property type="entry name" value="Aldolase/citrate-lyase_domain"/>
</dbReference>
<dbReference type="FunFam" id="3.20.20.60:FF:000004">
    <property type="entry name" value="5-keto-4-deoxy-D-glucarate aldolase"/>
    <property type="match status" value="1"/>
</dbReference>
<comment type="similarity">
    <text evidence="1">Belongs to the HpcH/HpaI aldolase family.</text>
</comment>
<dbReference type="GO" id="GO:0016832">
    <property type="term" value="F:aldehyde-lyase activity"/>
    <property type="evidence" value="ECO:0007669"/>
    <property type="project" value="TreeGrafter"/>
</dbReference>
<keyword evidence="2" id="KW-0479">Metal-binding</keyword>
<sequence>MPSRNTFKHALAAKIPQIGLWSTLPDPYVSELLAGAGFDWMLLDAEHTPGDPTTMLRQLQAVQAERERPTSAVVRPPWNDPVLIKQYLDIGAQTLLLPFVQNRAEAEAAVAATRYPPNGIRGMGGTVRATRFGRDTKYVAEASSEICVLVQVETVEALEHLEDIANVDGVDGVFIGPGDLSASMGVAGQVNHPTVRAAIDRAIARILACGKAPGILMNDEPRAQELLDLGALFVAVANDQLLLRKSADDIAARFKQRGAPAAPASAPAPATY</sequence>
<dbReference type="EC" id="4.1.2.52" evidence="5"/>
<evidence type="ECO:0000256" key="2">
    <source>
        <dbReference type="ARBA" id="ARBA00022723"/>
    </source>
</evidence>
<evidence type="ECO:0000313" key="6">
    <source>
        <dbReference type="Proteomes" id="UP000035170"/>
    </source>
</evidence>
<organism evidence="5 6">
    <name type="scientific">Variovorax paradoxus</name>
    <dbReference type="NCBI Taxonomy" id="34073"/>
    <lineage>
        <taxon>Bacteria</taxon>
        <taxon>Pseudomonadati</taxon>
        <taxon>Pseudomonadota</taxon>
        <taxon>Betaproteobacteria</taxon>
        <taxon>Burkholderiales</taxon>
        <taxon>Comamonadaceae</taxon>
        <taxon>Variovorax</taxon>
    </lineage>
</organism>
<dbReference type="Gene3D" id="3.20.20.60">
    <property type="entry name" value="Phosphoenolpyruvate-binding domains"/>
    <property type="match status" value="1"/>
</dbReference>
<accession>A0A0H2M4G8</accession>
<feature type="domain" description="HpcH/HpaI aldolase/citrate lyase" evidence="4">
    <location>
        <begin position="17"/>
        <end position="243"/>
    </location>
</feature>
<dbReference type="EMBL" id="JZWI01000007">
    <property type="protein sequence ID" value="KLN57334.1"/>
    <property type="molecule type" value="Genomic_DNA"/>
</dbReference>
<comment type="caution">
    <text evidence="5">The sequence shown here is derived from an EMBL/GenBank/DDBJ whole genome shotgun (WGS) entry which is preliminary data.</text>
</comment>
<name>A0A0H2M4G8_VARPD</name>
<dbReference type="PANTHER" id="PTHR30502:SF0">
    <property type="entry name" value="PHOSPHOENOLPYRUVATE CARBOXYLASE FAMILY PROTEIN"/>
    <property type="match status" value="1"/>
</dbReference>
<keyword evidence="3 5" id="KW-0456">Lyase</keyword>
<reference evidence="5 6" key="1">
    <citation type="submission" date="2015-03" db="EMBL/GenBank/DDBJ databases">
        <title>Genome sequence of Variovorax paradoxus TBEA6.</title>
        <authorList>
            <person name="Poehlein A."/>
            <person name="Schuldes J."/>
            <person name="Wuebbeler J.H."/>
            <person name="Hiessl S."/>
            <person name="Steinbuechel A."/>
            <person name="Daniel R."/>
        </authorList>
    </citation>
    <scope>NUCLEOTIDE SEQUENCE [LARGE SCALE GENOMIC DNA]</scope>
    <source>
        <strain evidence="5 6">TBEA6</strain>
    </source>
</reference>
<keyword evidence="6" id="KW-1185">Reference proteome</keyword>
<dbReference type="Pfam" id="PF03328">
    <property type="entry name" value="HpcH_HpaI"/>
    <property type="match status" value="1"/>
</dbReference>
<dbReference type="PATRIC" id="fig|34073.19.peg.1441"/>
<dbReference type="InterPro" id="IPR015813">
    <property type="entry name" value="Pyrv/PenolPyrv_kinase-like_dom"/>
</dbReference>
<evidence type="ECO:0000256" key="1">
    <source>
        <dbReference type="ARBA" id="ARBA00005568"/>
    </source>
</evidence>
<evidence type="ECO:0000256" key="3">
    <source>
        <dbReference type="ARBA" id="ARBA00023239"/>
    </source>
</evidence>
<evidence type="ECO:0000259" key="4">
    <source>
        <dbReference type="Pfam" id="PF03328"/>
    </source>
</evidence>
<dbReference type="RefSeq" id="WP_047783878.1">
    <property type="nucleotide sequence ID" value="NZ_JZWI01000007.1"/>
</dbReference>
<dbReference type="InterPro" id="IPR040442">
    <property type="entry name" value="Pyrv_kinase-like_dom_sf"/>
</dbReference>